<evidence type="ECO:0000313" key="9">
    <source>
        <dbReference type="RefSeq" id="XP_026742133.1"/>
    </source>
</evidence>
<dbReference type="PANTHER" id="PTHR37984">
    <property type="entry name" value="PROTEIN CBG26694"/>
    <property type="match status" value="1"/>
</dbReference>
<keyword evidence="5" id="KW-0863">Zinc-finger</keyword>
<dbReference type="RefSeq" id="XP_026742133.1">
    <property type="nucleotide sequence ID" value="XM_026886332.1"/>
</dbReference>
<feature type="domain" description="CCHC-type" evidence="7">
    <location>
        <begin position="224"/>
        <end position="239"/>
    </location>
</feature>
<feature type="region of interest" description="Disordered" evidence="6">
    <location>
        <begin position="248"/>
        <end position="286"/>
    </location>
</feature>
<dbReference type="InterPro" id="IPR021109">
    <property type="entry name" value="Peptidase_aspartic_dom_sf"/>
</dbReference>
<dbReference type="Gene3D" id="3.10.10.10">
    <property type="entry name" value="HIV Type 1 Reverse Transcriptase, subunit A, domain 1"/>
    <property type="match status" value="1"/>
</dbReference>
<keyword evidence="5" id="KW-0479">Metal-binding</keyword>
<evidence type="ECO:0000256" key="1">
    <source>
        <dbReference type="ARBA" id="ARBA00022679"/>
    </source>
</evidence>
<evidence type="ECO:0000256" key="5">
    <source>
        <dbReference type="PROSITE-ProRule" id="PRU00047"/>
    </source>
</evidence>
<dbReference type="GeneID" id="113507901"/>
<reference evidence="9 10" key="1">
    <citation type="submission" date="2025-04" db="UniProtKB">
        <authorList>
            <consortium name="RefSeq"/>
        </authorList>
    </citation>
    <scope>IDENTIFICATION</scope>
</reference>
<dbReference type="GO" id="GO:0004519">
    <property type="term" value="F:endonuclease activity"/>
    <property type="evidence" value="ECO:0007669"/>
    <property type="project" value="UniProtKB-KW"/>
</dbReference>
<dbReference type="KEGG" id="tnl:113508833"/>
<keyword evidence="4" id="KW-0378">Hydrolase</keyword>
<feature type="domain" description="CCHC-type" evidence="7">
    <location>
        <begin position="202"/>
        <end position="218"/>
    </location>
</feature>
<keyword evidence="1" id="KW-0808">Transferase</keyword>
<dbReference type="InterPro" id="IPR001878">
    <property type="entry name" value="Znf_CCHC"/>
</dbReference>
<dbReference type="GO" id="GO:0006508">
    <property type="term" value="P:proteolysis"/>
    <property type="evidence" value="ECO:0007669"/>
    <property type="project" value="InterPro"/>
</dbReference>
<dbReference type="CDD" id="cd00303">
    <property type="entry name" value="retropepsin_like"/>
    <property type="match status" value="1"/>
</dbReference>
<name>A0A7E5X0E9_TRINI</name>
<evidence type="ECO:0000313" key="11">
    <source>
        <dbReference type="RefSeq" id="XP_026747777.1"/>
    </source>
</evidence>
<dbReference type="GO" id="GO:0003676">
    <property type="term" value="F:nucleic acid binding"/>
    <property type="evidence" value="ECO:0007669"/>
    <property type="project" value="InterPro"/>
</dbReference>
<evidence type="ECO:0000256" key="2">
    <source>
        <dbReference type="ARBA" id="ARBA00022695"/>
    </source>
</evidence>
<evidence type="ECO:0000313" key="10">
    <source>
        <dbReference type="RefSeq" id="XP_026746638.1"/>
    </source>
</evidence>
<dbReference type="AlphaFoldDB" id="A0A7E5X0E9"/>
<dbReference type="KEGG" id="tnl:113504167"/>
<evidence type="ECO:0000256" key="3">
    <source>
        <dbReference type="ARBA" id="ARBA00022722"/>
    </source>
</evidence>
<dbReference type="PROSITE" id="PS00141">
    <property type="entry name" value="ASP_PROTEASE"/>
    <property type="match status" value="1"/>
</dbReference>
<dbReference type="InterPro" id="IPR050951">
    <property type="entry name" value="Retrovirus_Pol_polyprotein"/>
</dbReference>
<dbReference type="RefSeq" id="XP_026747777.1">
    <property type="nucleotide sequence ID" value="XM_026891976.1"/>
</dbReference>
<protein>
    <submittedName>
        <fullName evidence="9">Uncharacterized protein LOC113504167 isoform X1</fullName>
    </submittedName>
    <submittedName>
        <fullName evidence="10">Uncharacterized protein LOC113507901 isoform X1</fullName>
    </submittedName>
    <submittedName>
        <fullName evidence="11">Uncharacterized protein LOC113508833 isoform X1</fullName>
    </submittedName>
</protein>
<dbReference type="GO" id="GO:0008270">
    <property type="term" value="F:zinc ion binding"/>
    <property type="evidence" value="ECO:0007669"/>
    <property type="project" value="UniProtKB-KW"/>
</dbReference>
<dbReference type="Gene3D" id="2.40.70.10">
    <property type="entry name" value="Acid Proteases"/>
    <property type="match status" value="1"/>
</dbReference>
<evidence type="ECO:0000313" key="8">
    <source>
        <dbReference type="Proteomes" id="UP000322000"/>
    </source>
</evidence>
<proteinExistence type="predicted"/>
<dbReference type="Gene3D" id="4.10.60.10">
    <property type="entry name" value="Zinc finger, CCHC-type"/>
    <property type="match status" value="1"/>
</dbReference>
<evidence type="ECO:0000259" key="7">
    <source>
        <dbReference type="PROSITE" id="PS50158"/>
    </source>
</evidence>
<organism evidence="8 10">
    <name type="scientific">Trichoplusia ni</name>
    <name type="common">Cabbage looper</name>
    <dbReference type="NCBI Taxonomy" id="7111"/>
    <lineage>
        <taxon>Eukaryota</taxon>
        <taxon>Metazoa</taxon>
        <taxon>Ecdysozoa</taxon>
        <taxon>Arthropoda</taxon>
        <taxon>Hexapoda</taxon>
        <taxon>Insecta</taxon>
        <taxon>Pterygota</taxon>
        <taxon>Neoptera</taxon>
        <taxon>Endopterygota</taxon>
        <taxon>Lepidoptera</taxon>
        <taxon>Glossata</taxon>
        <taxon>Ditrysia</taxon>
        <taxon>Noctuoidea</taxon>
        <taxon>Noctuidae</taxon>
        <taxon>Plusiinae</taxon>
        <taxon>Trichoplusia</taxon>
    </lineage>
</organism>
<dbReference type="PANTHER" id="PTHR37984:SF5">
    <property type="entry name" value="PROTEIN NYNRIN-LIKE"/>
    <property type="match status" value="1"/>
</dbReference>
<keyword evidence="4" id="KW-0255">Endonuclease</keyword>
<dbReference type="PROSITE" id="PS50158">
    <property type="entry name" value="ZF_CCHC"/>
    <property type="match status" value="2"/>
</dbReference>
<evidence type="ECO:0000256" key="6">
    <source>
        <dbReference type="SAM" id="MobiDB-lite"/>
    </source>
</evidence>
<dbReference type="SMART" id="SM00343">
    <property type="entry name" value="ZnF_C2HC"/>
    <property type="match status" value="2"/>
</dbReference>
<dbReference type="InterPro" id="IPR001969">
    <property type="entry name" value="Aspartic_peptidase_AS"/>
</dbReference>
<keyword evidence="2" id="KW-0548">Nucleotidyltransferase</keyword>
<dbReference type="SUPFAM" id="SSF57756">
    <property type="entry name" value="Retrovirus zinc finger-like domains"/>
    <property type="match status" value="1"/>
</dbReference>
<dbReference type="Proteomes" id="UP000322000">
    <property type="component" value="Chromosome 21"/>
</dbReference>
<dbReference type="KEGG" id="tnl:113507901"/>
<dbReference type="Pfam" id="PF00098">
    <property type="entry name" value="zf-CCHC"/>
    <property type="match status" value="2"/>
</dbReference>
<dbReference type="InterPro" id="IPR036875">
    <property type="entry name" value="Znf_CCHC_sf"/>
</dbReference>
<gene>
    <name evidence="10" type="primary">LOC113507901</name>
    <name evidence="9" type="synonym">LOC113504167</name>
    <name evidence="11" type="synonym">LOC113508833</name>
</gene>
<accession>A0A7E5X0E9</accession>
<dbReference type="SUPFAM" id="SSF50630">
    <property type="entry name" value="Acid proteases"/>
    <property type="match status" value="1"/>
</dbReference>
<keyword evidence="5" id="KW-0862">Zinc</keyword>
<dbReference type="Proteomes" id="UP000322000">
    <property type="component" value="Chromosome 3"/>
</dbReference>
<sequence length="535" mass="60598">MTTKPIKEEPHTGLSSTLYLTTELIPKFTGQDKTYSVSRWIQDVEENGEICGWTPLQQLLMARRSLAGTAQLWIQAERPHKTWEELKTALSKEFPDTVDIKTIHELMSQRKKRRDESCIDYMMVMKELGKRGKFPDYVAIKYIVDGIVDHETHKIMLYGVTTYPDLKEKLKIYENIKEKLKLEHRSAFRSEKRSIIQQKSKKCYNCGDGNHLSGDCPQKTQGPKCFHCNEYGHISPMCPHRKNMAVGGRKEDMSTNSNSSKWRTFGDRRNNHGGGGASASGSGERVNKQAMFGHNEEVEMSNSKMTGDSQDSKCQIEYDIYDVNKQSLQEKPLKIVELCGKEASALIDSGSDVNLVSSEFCANVSKSTNNSITLTGLGLAKVKSVGCITTNVVIDGANYDDVLFYVVPKDCMPFDVIIGHEFLKNVVTVMKGCDVWMKPVEWVSKIHCFSCSVDVGHVTNTNLKEEVVQMVENYQPNQIKEAPIQLKIIVKDDVPVVQRPRRISLKEQAVVEEQVSEWLEQGIVRLKTNRKQWTA</sequence>
<dbReference type="RefSeq" id="XP_026746638.1">
    <property type="nucleotide sequence ID" value="XM_026890837.1"/>
</dbReference>
<dbReference type="OrthoDB" id="3863715at2759"/>
<evidence type="ECO:0000256" key="4">
    <source>
        <dbReference type="ARBA" id="ARBA00022759"/>
    </source>
</evidence>
<keyword evidence="8" id="KW-1185">Reference proteome</keyword>
<keyword evidence="3" id="KW-0540">Nuclease</keyword>
<dbReference type="GO" id="GO:0004190">
    <property type="term" value="F:aspartic-type endopeptidase activity"/>
    <property type="evidence" value="ECO:0007669"/>
    <property type="project" value="InterPro"/>
</dbReference>
<dbReference type="GO" id="GO:0016779">
    <property type="term" value="F:nucleotidyltransferase activity"/>
    <property type="evidence" value="ECO:0007669"/>
    <property type="project" value="UniProtKB-KW"/>
</dbReference>